<dbReference type="FunFam" id="3.30.70.270:FF:000020">
    <property type="entry name" value="Transposon Tf2-6 polyprotein-like Protein"/>
    <property type="match status" value="1"/>
</dbReference>
<evidence type="ECO:0008006" key="3">
    <source>
        <dbReference type="Google" id="ProtNLM"/>
    </source>
</evidence>
<reference evidence="2" key="1">
    <citation type="submission" date="2017-05" db="UniProtKB">
        <authorList>
            <consortium name="EnsemblMetazoa"/>
        </authorList>
    </citation>
    <scope>IDENTIFICATION</scope>
</reference>
<feature type="region of interest" description="Disordered" evidence="1">
    <location>
        <begin position="204"/>
        <end position="257"/>
    </location>
</feature>
<dbReference type="SUPFAM" id="SSF56672">
    <property type="entry name" value="DNA/RNA polymerases"/>
    <property type="match status" value="1"/>
</dbReference>
<dbReference type="InterPro" id="IPR043502">
    <property type="entry name" value="DNA/RNA_pol_sf"/>
</dbReference>
<dbReference type="EnsemblMetazoa" id="Aqu2.1.16641_001">
    <property type="protein sequence ID" value="Aqu2.1.16641_001"/>
    <property type="gene ID" value="Aqu2.1.16641"/>
</dbReference>
<protein>
    <recommendedName>
        <fullName evidence="3">Reverse transcriptase/retrotransposon-derived protein RNase H-like domain-containing protein</fullName>
    </recommendedName>
</protein>
<feature type="compositionally biased region" description="Polar residues" evidence="1">
    <location>
        <begin position="228"/>
        <end position="239"/>
    </location>
</feature>
<name>A0A1X7TPK9_AMPQE</name>
<evidence type="ECO:0000313" key="2">
    <source>
        <dbReference type="EnsemblMetazoa" id="Aqu2.1.16641_001"/>
    </source>
</evidence>
<sequence length="257" mass="29242">MSPDPEKTKAIVITLQPTNIVETQRFLGMLNEHSKFSQNLSEKTKPIRDLLSKQCQWYWGDDQEKVFQELKETLCAEGCLALFDPKRQTVVCRCLSIWEIQTAQDDDEKLQVLKFELHHQENGRKGCVATDLSIHNGLLMRGSRVVIPKKLQREANGEAERAVQIVKELLSCSKEHYSALLAYGATPLNLGSYTVDTPTGTIRRNRRHLSQLPPIQDENNHPSEEEATNPSSDSSNTPERSCRSSEHSKPPDWYGNW</sequence>
<dbReference type="Gene3D" id="3.30.70.270">
    <property type="match status" value="1"/>
</dbReference>
<dbReference type="PANTHER" id="PTHR37984:SF5">
    <property type="entry name" value="PROTEIN NYNRIN-LIKE"/>
    <property type="match status" value="1"/>
</dbReference>
<organism evidence="2">
    <name type="scientific">Amphimedon queenslandica</name>
    <name type="common">Sponge</name>
    <dbReference type="NCBI Taxonomy" id="400682"/>
    <lineage>
        <taxon>Eukaryota</taxon>
        <taxon>Metazoa</taxon>
        <taxon>Porifera</taxon>
        <taxon>Demospongiae</taxon>
        <taxon>Heteroscleromorpha</taxon>
        <taxon>Haplosclerida</taxon>
        <taxon>Niphatidae</taxon>
        <taxon>Amphimedon</taxon>
    </lineage>
</organism>
<dbReference type="PANTHER" id="PTHR37984">
    <property type="entry name" value="PROTEIN CBG26694"/>
    <property type="match status" value="1"/>
</dbReference>
<feature type="compositionally biased region" description="Basic and acidic residues" evidence="1">
    <location>
        <begin position="240"/>
        <end position="250"/>
    </location>
</feature>
<dbReference type="InParanoid" id="A0A1X7TPK9"/>
<proteinExistence type="predicted"/>
<dbReference type="InterPro" id="IPR043128">
    <property type="entry name" value="Rev_trsase/Diguanyl_cyclase"/>
</dbReference>
<dbReference type="InterPro" id="IPR050951">
    <property type="entry name" value="Retrovirus_Pol_polyprotein"/>
</dbReference>
<evidence type="ECO:0000256" key="1">
    <source>
        <dbReference type="SAM" id="MobiDB-lite"/>
    </source>
</evidence>
<dbReference type="AlphaFoldDB" id="A0A1X7TPK9"/>
<accession>A0A1X7TPK9</accession>